<dbReference type="AlphaFoldDB" id="A0A1J1I5W8"/>
<accession>A0A1J1I5W8</accession>
<evidence type="ECO:0000313" key="4">
    <source>
        <dbReference type="Proteomes" id="UP000183832"/>
    </source>
</evidence>
<proteinExistence type="predicted"/>
<dbReference type="EMBL" id="CVRI01000038">
    <property type="protein sequence ID" value="CRK93777.1"/>
    <property type="molecule type" value="Genomic_DNA"/>
</dbReference>
<sequence>MTNMKSIFILAIATFGMVTIKPIEAQQEDVLNFWLAFAELLTEDVLTEISKIQLPQIQAPTVNLPNIPDLNLPNLPDFTGDPIVIEIPSTINIPPFIGPPSTLPPTSPPSPPSKPGSIIQLPNGWFQIISDVIDDIKNPGPNPTTPKPETTTPCANGCKPDKVKIIVIDDCDERKGSESDEETSDEVDIIVPYERKGRYNYKKYNKK</sequence>
<name>A0A1J1I5W8_9DIPT</name>
<feature type="region of interest" description="Disordered" evidence="1">
    <location>
        <begin position="96"/>
        <end position="117"/>
    </location>
</feature>
<protein>
    <submittedName>
        <fullName evidence="3">CLUMA_CG007305, isoform A</fullName>
    </submittedName>
</protein>
<keyword evidence="4" id="KW-1185">Reference proteome</keyword>
<gene>
    <name evidence="3" type="ORF">CLUMA_CG007305</name>
</gene>
<keyword evidence="2" id="KW-0732">Signal</keyword>
<dbReference type="Proteomes" id="UP000183832">
    <property type="component" value="Unassembled WGS sequence"/>
</dbReference>
<reference evidence="3 4" key="1">
    <citation type="submission" date="2015-04" db="EMBL/GenBank/DDBJ databases">
        <authorList>
            <person name="Syromyatnikov M.Y."/>
            <person name="Popov V.N."/>
        </authorList>
    </citation>
    <scope>NUCLEOTIDE SEQUENCE [LARGE SCALE GENOMIC DNA]</scope>
</reference>
<evidence type="ECO:0000313" key="3">
    <source>
        <dbReference type="EMBL" id="CRK93777.1"/>
    </source>
</evidence>
<evidence type="ECO:0000256" key="1">
    <source>
        <dbReference type="SAM" id="MobiDB-lite"/>
    </source>
</evidence>
<feature type="signal peptide" evidence="2">
    <location>
        <begin position="1"/>
        <end position="25"/>
    </location>
</feature>
<feature type="chain" id="PRO_5012678591" evidence="2">
    <location>
        <begin position="26"/>
        <end position="207"/>
    </location>
</feature>
<feature type="region of interest" description="Disordered" evidence="1">
    <location>
        <begin position="136"/>
        <end position="156"/>
    </location>
</feature>
<feature type="compositionally biased region" description="Pro residues" evidence="1">
    <location>
        <begin position="96"/>
        <end position="114"/>
    </location>
</feature>
<organism evidence="3 4">
    <name type="scientific">Clunio marinus</name>
    <dbReference type="NCBI Taxonomy" id="568069"/>
    <lineage>
        <taxon>Eukaryota</taxon>
        <taxon>Metazoa</taxon>
        <taxon>Ecdysozoa</taxon>
        <taxon>Arthropoda</taxon>
        <taxon>Hexapoda</taxon>
        <taxon>Insecta</taxon>
        <taxon>Pterygota</taxon>
        <taxon>Neoptera</taxon>
        <taxon>Endopterygota</taxon>
        <taxon>Diptera</taxon>
        <taxon>Nematocera</taxon>
        <taxon>Chironomoidea</taxon>
        <taxon>Chironomidae</taxon>
        <taxon>Clunio</taxon>
    </lineage>
</organism>
<evidence type="ECO:0000256" key="2">
    <source>
        <dbReference type="SAM" id="SignalP"/>
    </source>
</evidence>